<evidence type="ECO:0000313" key="1">
    <source>
        <dbReference type="EMBL" id="OHA40090.1"/>
    </source>
</evidence>
<dbReference type="EMBL" id="MHSH01000054">
    <property type="protein sequence ID" value="OHA40090.1"/>
    <property type="molecule type" value="Genomic_DNA"/>
</dbReference>
<sequence>MDTNNGESSRRRNTISVTKTNLESTDDCMAACKRRYKAEKSLQANRLKRRRALLDMGARSRGEVGA</sequence>
<accession>A0A1G2NVI3</accession>
<comment type="caution">
    <text evidence="1">The sequence shown here is derived from an EMBL/GenBank/DDBJ whole genome shotgun (WGS) entry which is preliminary data.</text>
</comment>
<evidence type="ECO:0000313" key="2">
    <source>
        <dbReference type="Proteomes" id="UP000176429"/>
    </source>
</evidence>
<proteinExistence type="predicted"/>
<reference evidence="1 2" key="1">
    <citation type="journal article" date="2016" name="Nat. Commun.">
        <title>Thousands of microbial genomes shed light on interconnected biogeochemical processes in an aquifer system.</title>
        <authorList>
            <person name="Anantharaman K."/>
            <person name="Brown C.T."/>
            <person name="Hug L.A."/>
            <person name="Sharon I."/>
            <person name="Castelle C.J."/>
            <person name="Probst A.J."/>
            <person name="Thomas B.C."/>
            <person name="Singh A."/>
            <person name="Wilkins M.J."/>
            <person name="Karaoz U."/>
            <person name="Brodie E.L."/>
            <person name="Williams K.H."/>
            <person name="Hubbard S.S."/>
            <person name="Banfield J.F."/>
        </authorList>
    </citation>
    <scope>NUCLEOTIDE SEQUENCE [LARGE SCALE GENOMIC DNA]</scope>
</reference>
<dbReference type="AlphaFoldDB" id="A0A1G2NVI3"/>
<organism evidence="1 2">
    <name type="scientific">Candidatus Taylorbacteria bacterium RIFCSPLOWO2_02_FULL_46_40</name>
    <dbReference type="NCBI Taxonomy" id="1802329"/>
    <lineage>
        <taxon>Bacteria</taxon>
        <taxon>Candidatus Tayloriibacteriota</taxon>
    </lineage>
</organism>
<dbReference type="Proteomes" id="UP000176429">
    <property type="component" value="Unassembled WGS sequence"/>
</dbReference>
<name>A0A1G2NVI3_9BACT</name>
<protein>
    <submittedName>
        <fullName evidence="1">Uncharacterized protein</fullName>
    </submittedName>
</protein>
<gene>
    <name evidence="1" type="ORF">A3H68_00570</name>
</gene>